<evidence type="ECO:0000259" key="16">
    <source>
        <dbReference type="Pfam" id="PF08028"/>
    </source>
</evidence>
<comment type="catalytic activity">
    <reaction evidence="12">
        <text>dibenzothiophene 5-oxide + FMNH2 + O2 = dibenzothiophene 5,5-dioxide + FMN + H2O + H(+)</text>
        <dbReference type="Rhea" id="RHEA:49080"/>
        <dbReference type="ChEBI" id="CHEBI:15377"/>
        <dbReference type="ChEBI" id="CHEBI:15378"/>
        <dbReference type="ChEBI" id="CHEBI:15379"/>
        <dbReference type="ChEBI" id="CHEBI:23683"/>
        <dbReference type="ChEBI" id="CHEBI:57618"/>
        <dbReference type="ChEBI" id="CHEBI:58210"/>
        <dbReference type="ChEBI" id="CHEBI:90356"/>
    </reaction>
</comment>
<dbReference type="EC" id="1.14.14.21" evidence="9"/>
<name>A0ABU1LXK7_9BURK</name>
<evidence type="ECO:0000256" key="1">
    <source>
        <dbReference type="ARBA" id="ARBA00004496"/>
    </source>
</evidence>
<dbReference type="Pfam" id="PF02771">
    <property type="entry name" value="Acyl-CoA_dh_N"/>
    <property type="match status" value="1"/>
</dbReference>
<protein>
    <recommendedName>
        <fullName evidence="10">Dibenzothiophene monooxygenase</fullName>
        <ecNumber evidence="9">1.14.14.21</ecNumber>
    </recommendedName>
</protein>
<dbReference type="SUPFAM" id="SSF47203">
    <property type="entry name" value="Acyl-CoA dehydrogenase C-terminal domain-like"/>
    <property type="match status" value="1"/>
</dbReference>
<evidence type="ECO:0000256" key="8">
    <source>
        <dbReference type="ARBA" id="ARBA00034317"/>
    </source>
</evidence>
<evidence type="ECO:0000256" key="10">
    <source>
        <dbReference type="ARBA" id="ARBA00034345"/>
    </source>
</evidence>
<comment type="catalytic activity">
    <reaction evidence="11">
        <text>dibenzothiophene + FMNH2 + O2 = dibenzothiophene 5-oxide + FMN + H2O + H(+)</text>
        <dbReference type="Rhea" id="RHEA:49076"/>
        <dbReference type="ChEBI" id="CHEBI:15377"/>
        <dbReference type="ChEBI" id="CHEBI:15378"/>
        <dbReference type="ChEBI" id="CHEBI:15379"/>
        <dbReference type="ChEBI" id="CHEBI:23681"/>
        <dbReference type="ChEBI" id="CHEBI:23683"/>
        <dbReference type="ChEBI" id="CHEBI:57618"/>
        <dbReference type="ChEBI" id="CHEBI:58210"/>
    </reaction>
</comment>
<comment type="caution">
    <text evidence="17">The sequence shown here is derived from an EMBL/GenBank/DDBJ whole genome shotgun (WGS) entry which is preliminary data.</text>
</comment>
<comment type="subcellular location">
    <subcellularLocation>
        <location evidence="1">Cytoplasm</location>
    </subcellularLocation>
</comment>
<dbReference type="InterPro" id="IPR013786">
    <property type="entry name" value="AcylCoA_DH/ox_N"/>
</dbReference>
<dbReference type="Gene3D" id="1.20.140.10">
    <property type="entry name" value="Butyryl-CoA Dehydrogenase, subunit A, domain 3"/>
    <property type="match status" value="1"/>
</dbReference>
<evidence type="ECO:0000256" key="12">
    <source>
        <dbReference type="ARBA" id="ARBA00048445"/>
    </source>
</evidence>
<dbReference type="InterPro" id="IPR036250">
    <property type="entry name" value="AcylCo_DH-like_C"/>
</dbReference>
<dbReference type="SUPFAM" id="SSF56645">
    <property type="entry name" value="Acyl-CoA dehydrogenase NM domain-like"/>
    <property type="match status" value="1"/>
</dbReference>
<dbReference type="CDD" id="cd01163">
    <property type="entry name" value="DszC"/>
    <property type="match status" value="1"/>
</dbReference>
<evidence type="ECO:0000256" key="3">
    <source>
        <dbReference type="ARBA" id="ARBA00022643"/>
    </source>
</evidence>
<comment type="pathway">
    <text evidence="7">Sulfur metabolism; dibenzothiophene degradation.</text>
</comment>
<keyword evidence="2" id="KW-0285">Flavoprotein</keyword>
<dbReference type="EMBL" id="JAVDRP010000011">
    <property type="protein sequence ID" value="MDR6411494.1"/>
    <property type="molecule type" value="Genomic_DNA"/>
</dbReference>
<evidence type="ECO:0000259" key="15">
    <source>
        <dbReference type="Pfam" id="PF02771"/>
    </source>
</evidence>
<dbReference type="InterPro" id="IPR023922">
    <property type="entry name" value="S04_starv_induced_SfnB"/>
</dbReference>
<dbReference type="InterPro" id="IPR046373">
    <property type="entry name" value="Acyl-CoA_Oxase/DH_mid-dom_sf"/>
</dbReference>
<evidence type="ECO:0000256" key="4">
    <source>
        <dbReference type="ARBA" id="ARBA00022741"/>
    </source>
</evidence>
<dbReference type="PIRSF" id="PIRSF016578">
    <property type="entry name" value="HsaA"/>
    <property type="match status" value="1"/>
</dbReference>
<keyword evidence="6" id="KW-0503">Monooxygenase</keyword>
<proteinExistence type="inferred from homology"/>
<keyword evidence="5" id="KW-0560">Oxidoreductase</keyword>
<dbReference type="PANTHER" id="PTHR43884">
    <property type="entry name" value="ACYL-COA DEHYDROGENASE"/>
    <property type="match status" value="1"/>
</dbReference>
<keyword evidence="4" id="KW-0547">Nucleotide-binding</keyword>
<dbReference type="NCBIfam" id="TIGR04022">
    <property type="entry name" value="sulfur_SfnB"/>
    <property type="match status" value="1"/>
</dbReference>
<dbReference type="InterPro" id="IPR037069">
    <property type="entry name" value="AcylCoA_DH/ox_N_sf"/>
</dbReference>
<evidence type="ECO:0000313" key="17">
    <source>
        <dbReference type="EMBL" id="MDR6411494.1"/>
    </source>
</evidence>
<gene>
    <name evidence="17" type="ORF">J2804_004924</name>
</gene>
<dbReference type="Pfam" id="PF08028">
    <property type="entry name" value="Acyl-CoA_dh_2"/>
    <property type="match status" value="1"/>
</dbReference>
<dbReference type="Pfam" id="PF02770">
    <property type="entry name" value="Acyl-CoA_dh_M"/>
    <property type="match status" value="1"/>
</dbReference>
<accession>A0ABU1LXK7</accession>
<evidence type="ECO:0000256" key="7">
    <source>
        <dbReference type="ARBA" id="ARBA00034307"/>
    </source>
</evidence>
<feature type="domain" description="Acyl-CoA dehydrogenase/oxidase N-terminal" evidence="15">
    <location>
        <begin position="32"/>
        <end position="132"/>
    </location>
</feature>
<dbReference type="InterPro" id="IPR006091">
    <property type="entry name" value="Acyl-CoA_Oxase/DH_mid-dom"/>
</dbReference>
<keyword evidence="18" id="KW-1185">Reference proteome</keyword>
<dbReference type="Proteomes" id="UP001264340">
    <property type="component" value="Unassembled WGS sequence"/>
</dbReference>
<evidence type="ECO:0000256" key="11">
    <source>
        <dbReference type="ARBA" id="ARBA00047859"/>
    </source>
</evidence>
<evidence type="ECO:0000256" key="9">
    <source>
        <dbReference type="ARBA" id="ARBA00034328"/>
    </source>
</evidence>
<evidence type="ECO:0000313" key="18">
    <source>
        <dbReference type="Proteomes" id="UP001264340"/>
    </source>
</evidence>
<dbReference type="InterPro" id="IPR009100">
    <property type="entry name" value="AcylCoA_DH/oxidase_NM_dom_sf"/>
</dbReference>
<comment type="catalytic activity">
    <reaction evidence="13">
        <text>dibenzothiophene + 2 FMNH2 + 2 O2 = dibenzothiophene 5,5-dioxide + 2 FMN + 2 H2O + 2 H(+)</text>
        <dbReference type="Rhea" id="RHEA:49072"/>
        <dbReference type="ChEBI" id="CHEBI:15377"/>
        <dbReference type="ChEBI" id="CHEBI:15378"/>
        <dbReference type="ChEBI" id="CHEBI:15379"/>
        <dbReference type="ChEBI" id="CHEBI:23681"/>
        <dbReference type="ChEBI" id="CHEBI:57618"/>
        <dbReference type="ChEBI" id="CHEBI:58210"/>
        <dbReference type="ChEBI" id="CHEBI:90356"/>
        <dbReference type="EC" id="1.14.14.21"/>
    </reaction>
</comment>
<evidence type="ECO:0000256" key="13">
    <source>
        <dbReference type="ARBA" id="ARBA00049456"/>
    </source>
</evidence>
<feature type="domain" description="Acyl-CoA dehydrogenase C-terminal" evidence="16">
    <location>
        <begin position="253"/>
        <end position="387"/>
    </location>
</feature>
<sequence>MAEVDEAVSSKTFDANRSAAHVIADDAEALAVAHEVAARLAKGAAGRDAERRLPHEEIEWFSQSGLWAITVPKAYGGAGVSFVTLTEVIRIIAAADSSLGQLPQNHFGLVDVVALTGSEAQKQYFFAQVLGGKRFGNGFSEKGTKNVLDLKTSVTRDGDHYVVHGTKFYSTGALFADFVPVLGLDAERNGWLAYIPKGTPGLSVIDDWSGFGQRTTASGTVTLDHVRVPASHVLPAHRVTDFPTLNGPISQIIQAAIDAGIAQAALADTLTFVRARSRPWIDSGVERASDDPLTVREIGHLHIQLHAAEALLERAARVLDASAAKPETTEDDVARASVAVGEAKVLTTEVALLAGEKLFELAGTQSTLAEHNFDRHWRNARVHTLHDPVRWKYHLVGNYYLNGVKPVRHPWN</sequence>
<evidence type="ECO:0000256" key="5">
    <source>
        <dbReference type="ARBA" id="ARBA00023002"/>
    </source>
</evidence>
<dbReference type="InterPro" id="IPR013107">
    <property type="entry name" value="Acyl-CoA_DH_C"/>
</dbReference>
<evidence type="ECO:0000256" key="6">
    <source>
        <dbReference type="ARBA" id="ARBA00023033"/>
    </source>
</evidence>
<dbReference type="PANTHER" id="PTHR43884:SF12">
    <property type="entry name" value="ISOVALERYL-COA DEHYDROGENASE, MITOCHONDRIAL-RELATED"/>
    <property type="match status" value="1"/>
</dbReference>
<evidence type="ECO:0000259" key="14">
    <source>
        <dbReference type="Pfam" id="PF02770"/>
    </source>
</evidence>
<comment type="similarity">
    <text evidence="8">Belongs to the DszC flavin monooxygenase family.</text>
</comment>
<dbReference type="Gene3D" id="2.40.110.10">
    <property type="entry name" value="Butyryl-CoA Dehydrogenase, subunit A, domain 2"/>
    <property type="match status" value="1"/>
</dbReference>
<dbReference type="RefSeq" id="WP_310124726.1">
    <property type="nucleotide sequence ID" value="NZ_JAVDQV010000012.1"/>
</dbReference>
<reference evidence="17 18" key="1">
    <citation type="submission" date="2023-07" db="EMBL/GenBank/DDBJ databases">
        <title>Sorghum-associated microbial communities from plants grown in Nebraska, USA.</title>
        <authorList>
            <person name="Schachtman D."/>
        </authorList>
    </citation>
    <scope>NUCLEOTIDE SEQUENCE [LARGE SCALE GENOMIC DNA]</scope>
    <source>
        <strain evidence="17 18">DS1316</strain>
    </source>
</reference>
<dbReference type="Gene3D" id="1.10.540.10">
    <property type="entry name" value="Acyl-CoA dehydrogenase/oxidase, N-terminal domain"/>
    <property type="match status" value="1"/>
</dbReference>
<feature type="domain" description="Acyl-CoA oxidase/dehydrogenase middle" evidence="14">
    <location>
        <begin position="145"/>
        <end position="226"/>
    </location>
</feature>
<evidence type="ECO:0000256" key="2">
    <source>
        <dbReference type="ARBA" id="ARBA00022630"/>
    </source>
</evidence>
<keyword evidence="3" id="KW-0288">FMN</keyword>
<organism evidence="17 18">
    <name type="scientific">Paraburkholderia terricola</name>
    <dbReference type="NCBI Taxonomy" id="169427"/>
    <lineage>
        <taxon>Bacteria</taxon>
        <taxon>Pseudomonadati</taxon>
        <taxon>Pseudomonadota</taxon>
        <taxon>Betaproteobacteria</taxon>
        <taxon>Burkholderiales</taxon>
        <taxon>Burkholderiaceae</taxon>
        <taxon>Paraburkholderia</taxon>
    </lineage>
</organism>